<name>A0A397S536_9GLOM</name>
<comment type="caution">
    <text evidence="1">The sequence shown here is derived from an EMBL/GenBank/DDBJ whole genome shotgun (WGS) entry which is preliminary data.</text>
</comment>
<gene>
    <name evidence="1" type="ORF">C1645_840670</name>
</gene>
<evidence type="ECO:0000313" key="1">
    <source>
        <dbReference type="EMBL" id="RIA79445.1"/>
    </source>
</evidence>
<dbReference type="AlphaFoldDB" id="A0A397S536"/>
<accession>A0A397S536</accession>
<evidence type="ECO:0008006" key="3">
    <source>
        <dbReference type="Google" id="ProtNLM"/>
    </source>
</evidence>
<protein>
    <recommendedName>
        <fullName evidence="3">WRKY domain-containing protein</fullName>
    </recommendedName>
</protein>
<keyword evidence="2" id="KW-1185">Reference proteome</keyword>
<dbReference type="EMBL" id="QKYT01001295">
    <property type="protein sequence ID" value="RIA79445.1"/>
    <property type="molecule type" value="Genomic_DNA"/>
</dbReference>
<reference evidence="1 2" key="1">
    <citation type="submission" date="2018-06" db="EMBL/GenBank/DDBJ databases">
        <title>Comparative genomics reveals the genomic features of Rhizophagus irregularis, R. cerebriforme, R. diaphanum and Gigaspora rosea, and their symbiotic lifestyle signature.</title>
        <authorList>
            <person name="Morin E."/>
            <person name="San Clemente H."/>
            <person name="Chen E.C.H."/>
            <person name="De La Providencia I."/>
            <person name="Hainaut M."/>
            <person name="Kuo A."/>
            <person name="Kohler A."/>
            <person name="Murat C."/>
            <person name="Tang N."/>
            <person name="Roy S."/>
            <person name="Loubradou J."/>
            <person name="Henrissat B."/>
            <person name="Grigoriev I.V."/>
            <person name="Corradi N."/>
            <person name="Roux C."/>
            <person name="Martin F.M."/>
        </authorList>
    </citation>
    <scope>NUCLEOTIDE SEQUENCE [LARGE SCALE GENOMIC DNA]</scope>
    <source>
        <strain evidence="1 2">DAOM 227022</strain>
    </source>
</reference>
<evidence type="ECO:0000313" key="2">
    <source>
        <dbReference type="Proteomes" id="UP000265703"/>
    </source>
</evidence>
<dbReference type="OrthoDB" id="2335006at2759"/>
<organism evidence="1 2">
    <name type="scientific">Glomus cerebriforme</name>
    <dbReference type="NCBI Taxonomy" id="658196"/>
    <lineage>
        <taxon>Eukaryota</taxon>
        <taxon>Fungi</taxon>
        <taxon>Fungi incertae sedis</taxon>
        <taxon>Mucoromycota</taxon>
        <taxon>Glomeromycotina</taxon>
        <taxon>Glomeromycetes</taxon>
        <taxon>Glomerales</taxon>
        <taxon>Glomeraceae</taxon>
        <taxon>Glomus</taxon>
    </lineage>
</organism>
<dbReference type="Proteomes" id="UP000265703">
    <property type="component" value="Unassembled WGS sequence"/>
</dbReference>
<sequence length="50" mass="5850">MIQRKCEVKYSKIVPIDTENCPYIILVSKGIHSHPPPPPNHFLFFLILFK</sequence>
<proteinExistence type="predicted"/>